<dbReference type="Pfam" id="PF01544">
    <property type="entry name" value="CorA"/>
    <property type="match status" value="1"/>
</dbReference>
<dbReference type="Proteomes" id="UP000070544">
    <property type="component" value="Unassembled WGS sequence"/>
</dbReference>
<dbReference type="InterPro" id="IPR002523">
    <property type="entry name" value="MgTranspt_CorA/ZnTranspt_ZntB"/>
</dbReference>
<dbReference type="GO" id="GO:0016020">
    <property type="term" value="C:membrane"/>
    <property type="evidence" value="ECO:0007669"/>
    <property type="project" value="UniProtKB-SubCell"/>
</dbReference>
<comment type="subcellular location">
    <subcellularLocation>
        <location evidence="1">Membrane</location>
        <topology evidence="1">Multi-pass membrane protein</topology>
    </subcellularLocation>
</comment>
<name>A0A139AXH7_GONPJ</name>
<dbReference type="SUPFAM" id="SSF144083">
    <property type="entry name" value="Magnesium transport protein CorA, transmembrane region"/>
    <property type="match status" value="1"/>
</dbReference>
<evidence type="ECO:0000313" key="6">
    <source>
        <dbReference type="EMBL" id="KXS21446.1"/>
    </source>
</evidence>
<evidence type="ECO:0000256" key="5">
    <source>
        <dbReference type="SAM" id="Phobius"/>
    </source>
</evidence>
<dbReference type="InterPro" id="IPR045863">
    <property type="entry name" value="CorA_TM1_TM2"/>
</dbReference>
<reference evidence="6 7" key="1">
    <citation type="journal article" date="2015" name="Genome Biol. Evol.">
        <title>Phylogenomic analyses indicate that early fungi evolved digesting cell walls of algal ancestors of land plants.</title>
        <authorList>
            <person name="Chang Y."/>
            <person name="Wang S."/>
            <person name="Sekimoto S."/>
            <person name="Aerts A.L."/>
            <person name="Choi C."/>
            <person name="Clum A."/>
            <person name="LaButti K.M."/>
            <person name="Lindquist E.A."/>
            <person name="Yee Ngan C."/>
            <person name="Ohm R.A."/>
            <person name="Salamov A.A."/>
            <person name="Grigoriev I.V."/>
            <person name="Spatafora J.W."/>
            <person name="Berbee M.L."/>
        </authorList>
    </citation>
    <scope>NUCLEOTIDE SEQUENCE [LARGE SCALE GENOMIC DNA]</scope>
    <source>
        <strain evidence="6 7">JEL478</strain>
    </source>
</reference>
<evidence type="ECO:0000256" key="1">
    <source>
        <dbReference type="ARBA" id="ARBA00004141"/>
    </source>
</evidence>
<dbReference type="GO" id="GO:0046873">
    <property type="term" value="F:metal ion transmembrane transporter activity"/>
    <property type="evidence" value="ECO:0007669"/>
    <property type="project" value="InterPro"/>
</dbReference>
<evidence type="ECO:0000256" key="4">
    <source>
        <dbReference type="ARBA" id="ARBA00023136"/>
    </source>
</evidence>
<evidence type="ECO:0000256" key="2">
    <source>
        <dbReference type="ARBA" id="ARBA00022692"/>
    </source>
</evidence>
<evidence type="ECO:0000313" key="7">
    <source>
        <dbReference type="Proteomes" id="UP000070544"/>
    </source>
</evidence>
<accession>A0A139AXH7</accession>
<gene>
    <name evidence="6" type="ORF">M427DRAFT_65509</name>
</gene>
<evidence type="ECO:0000256" key="3">
    <source>
        <dbReference type="ARBA" id="ARBA00022989"/>
    </source>
</evidence>
<protein>
    <recommendedName>
        <fullName evidence="8">Cora-domain-containing protein</fullName>
    </recommendedName>
</protein>
<keyword evidence="2 5" id="KW-0812">Transmembrane</keyword>
<dbReference type="EMBL" id="KQ965732">
    <property type="protein sequence ID" value="KXS21446.1"/>
    <property type="molecule type" value="Genomic_DNA"/>
</dbReference>
<keyword evidence="4 5" id="KW-0472">Membrane</keyword>
<dbReference type="AlphaFoldDB" id="A0A139AXH7"/>
<proteinExistence type="predicted"/>
<organism evidence="6 7">
    <name type="scientific">Gonapodya prolifera (strain JEL478)</name>
    <name type="common">Monoblepharis prolifera</name>
    <dbReference type="NCBI Taxonomy" id="1344416"/>
    <lineage>
        <taxon>Eukaryota</taxon>
        <taxon>Fungi</taxon>
        <taxon>Fungi incertae sedis</taxon>
        <taxon>Chytridiomycota</taxon>
        <taxon>Chytridiomycota incertae sedis</taxon>
        <taxon>Monoblepharidomycetes</taxon>
        <taxon>Monoblepharidales</taxon>
        <taxon>Gonapodyaceae</taxon>
        <taxon>Gonapodya</taxon>
    </lineage>
</organism>
<keyword evidence="7" id="KW-1185">Reference proteome</keyword>
<dbReference type="Gene3D" id="1.20.58.340">
    <property type="entry name" value="Magnesium transport protein CorA, transmembrane region"/>
    <property type="match status" value="1"/>
</dbReference>
<evidence type="ECO:0008006" key="8">
    <source>
        <dbReference type="Google" id="ProtNLM"/>
    </source>
</evidence>
<keyword evidence="3 5" id="KW-1133">Transmembrane helix</keyword>
<sequence>MPFHRTFAQTRSLTASPLFEPASLETASSSAVQHAERQCWIRFREFDKRMHAWPDVKAKFWFPNLNVPLTANCLADLDGLLRGPMKPHLDSMLTSVSSPESAESALEPGTAPALLTTAVCSPESAKSAPEPGAAPAQSTINLKSLQESLSLLSMAMLLCRRNPESWWFVLQLVEPDSWVHDPSSPPSTRQREFFDFISDCFFVPRGLQESSLQALHGRVSTPEDYFERKAPPLTQIVSRFHREGGNVLWTTPPDGLLVAFLRSNFAVMVTNKKNNRIFEWKERGLGTGFPSLASVLFTAIHETFLDGLHSTVNLLETGIDRFALDLNQEKLGARDKKELSKRLRQFTDCHVLLDVLLEDRRTLVDGLKPILDREVSKIWIMDSESVQYLSSDPRAKGRWLAMEMGVRDHKDLLGRILKRLEYRVESFSKRVEIDSAENQTKLSIVAAVFLPLNFVATLWGSQLHVPWQSMGSPDETSWPFVWICIVFVLIISLIYVLLWVDDIKRFAARVKNRQLL</sequence>
<dbReference type="OrthoDB" id="10561568at2759"/>
<feature type="transmembrane region" description="Helical" evidence="5">
    <location>
        <begin position="480"/>
        <end position="500"/>
    </location>
</feature>
<feature type="transmembrane region" description="Helical" evidence="5">
    <location>
        <begin position="442"/>
        <end position="460"/>
    </location>
</feature>